<dbReference type="KEGG" id="psl:Psta_4258"/>
<dbReference type="SUPFAM" id="SSF53649">
    <property type="entry name" value="Alkaline phosphatase-like"/>
    <property type="match status" value="1"/>
</dbReference>
<dbReference type="Gene3D" id="3.30.1120.10">
    <property type="match status" value="1"/>
</dbReference>
<dbReference type="GO" id="GO:0046872">
    <property type="term" value="F:metal ion binding"/>
    <property type="evidence" value="ECO:0007669"/>
    <property type="project" value="UniProtKB-KW"/>
</dbReference>
<evidence type="ECO:0000256" key="4">
    <source>
        <dbReference type="ARBA" id="ARBA00022837"/>
    </source>
</evidence>
<dbReference type="EMBL" id="CP001848">
    <property type="protein sequence ID" value="ADB18906.1"/>
    <property type="molecule type" value="Genomic_DNA"/>
</dbReference>
<dbReference type="AlphaFoldDB" id="D2R457"/>
<dbReference type="PROSITE" id="PS00523">
    <property type="entry name" value="SULFATASE_1"/>
    <property type="match status" value="1"/>
</dbReference>
<name>D2R457_PIRSD</name>
<dbReference type="InterPro" id="IPR017850">
    <property type="entry name" value="Alkaline_phosphatase_core_sf"/>
</dbReference>
<keyword evidence="2" id="KW-0479">Metal-binding</keyword>
<evidence type="ECO:0000313" key="7">
    <source>
        <dbReference type="Proteomes" id="UP000001887"/>
    </source>
</evidence>
<accession>D2R457</accession>
<dbReference type="GO" id="GO:0004065">
    <property type="term" value="F:arylsulfatase activity"/>
    <property type="evidence" value="ECO:0007669"/>
    <property type="project" value="TreeGrafter"/>
</dbReference>
<dbReference type="InterPro" id="IPR000917">
    <property type="entry name" value="Sulfatase_N"/>
</dbReference>
<evidence type="ECO:0000259" key="5">
    <source>
        <dbReference type="Pfam" id="PF00884"/>
    </source>
</evidence>
<evidence type="ECO:0000256" key="3">
    <source>
        <dbReference type="ARBA" id="ARBA00022801"/>
    </source>
</evidence>
<keyword evidence="7" id="KW-1185">Reference proteome</keyword>
<dbReference type="STRING" id="530564.Psta_4258"/>
<dbReference type="Proteomes" id="UP000001887">
    <property type="component" value="Chromosome"/>
</dbReference>
<comment type="similarity">
    <text evidence="1">Belongs to the sulfatase family.</text>
</comment>
<sequence precursor="true">MWWCAMVRSTGVWLAALLLIGSTALVRAEELPPNIVFILCDDLGYGDVGCFGQKKTRTPHIDTLARDGMRLIQHYSGAPVCAPSRCVLLTGLHSGHSQVRDNREAQPEGQYPLAEGTVTLPGLLEGYVCGAFGKWGLGGPESSGKPLAQGFDRFFGYNCQRQAHNYYPQHLWSNDEKVLLKNPPFAAHQKFPADADPQNPAAFERYRGPDYAADLISEQALKFIDEHHQKPFFLYYASPVPHLALQVPEDSLKEYAGEFSETPYLGERGYLPHPTPRAAYAAMITRMDREIGRILERLEKYGLQRRTIVVFSSDNGPLYDKLGGTDADFFQSALDLRGRKGSVYEGGIRVPTIVKFPGVVPAGTTSSTLGGFEDWMPTLLSLAGMSTKIPEQADGRDLSPSLRGDWQAPREFLYREFPGYGGQQFVRSGKWKAVRQNLVRPVPTGKKKLAEWKEPLAIELYDLEADPTESTNVAAEHPKVVAKLHAIMLREHQPSVEFKMPRLDDEQAAAHKAAGK</sequence>
<dbReference type="eggNOG" id="COG3119">
    <property type="taxonomic scope" value="Bacteria"/>
</dbReference>
<dbReference type="PANTHER" id="PTHR42693:SF53">
    <property type="entry name" value="ENDO-4-O-SULFATASE"/>
    <property type="match status" value="1"/>
</dbReference>
<dbReference type="InterPro" id="IPR050738">
    <property type="entry name" value="Sulfatase"/>
</dbReference>
<dbReference type="InterPro" id="IPR024607">
    <property type="entry name" value="Sulfatase_CS"/>
</dbReference>
<dbReference type="Pfam" id="PF00884">
    <property type="entry name" value="Sulfatase"/>
    <property type="match status" value="1"/>
</dbReference>
<evidence type="ECO:0000313" key="6">
    <source>
        <dbReference type="EMBL" id="ADB18906.1"/>
    </source>
</evidence>
<reference evidence="6 7" key="1">
    <citation type="journal article" date="2009" name="Stand. Genomic Sci.">
        <title>Complete genome sequence of Pirellula staleyi type strain (ATCC 27377).</title>
        <authorList>
            <person name="Clum A."/>
            <person name="Tindall B.J."/>
            <person name="Sikorski J."/>
            <person name="Ivanova N."/>
            <person name="Mavrommatis K."/>
            <person name="Lucas S."/>
            <person name="Glavina del Rio T."/>
            <person name="Nolan M."/>
            <person name="Chen F."/>
            <person name="Tice H."/>
            <person name="Pitluck S."/>
            <person name="Cheng J.F."/>
            <person name="Chertkov O."/>
            <person name="Brettin T."/>
            <person name="Han C."/>
            <person name="Detter J.C."/>
            <person name="Kuske C."/>
            <person name="Bruce D."/>
            <person name="Goodwin L."/>
            <person name="Ovchinikova G."/>
            <person name="Pati A."/>
            <person name="Mikhailova N."/>
            <person name="Chen A."/>
            <person name="Palaniappan K."/>
            <person name="Land M."/>
            <person name="Hauser L."/>
            <person name="Chang Y.J."/>
            <person name="Jeffries C.D."/>
            <person name="Chain P."/>
            <person name="Rohde M."/>
            <person name="Goker M."/>
            <person name="Bristow J."/>
            <person name="Eisen J.A."/>
            <person name="Markowitz V."/>
            <person name="Hugenholtz P."/>
            <person name="Kyrpides N.C."/>
            <person name="Klenk H.P."/>
            <person name="Lapidus A."/>
        </authorList>
    </citation>
    <scope>NUCLEOTIDE SEQUENCE [LARGE SCALE GENOMIC DNA]</scope>
    <source>
        <strain evidence="7">ATCC 27377 / DSM 6068 / ICPB 4128</strain>
    </source>
</reference>
<organism evidence="6 7">
    <name type="scientific">Pirellula staleyi (strain ATCC 27377 / DSM 6068 / ICPB 4128)</name>
    <name type="common">Pirella staleyi</name>
    <dbReference type="NCBI Taxonomy" id="530564"/>
    <lineage>
        <taxon>Bacteria</taxon>
        <taxon>Pseudomonadati</taxon>
        <taxon>Planctomycetota</taxon>
        <taxon>Planctomycetia</taxon>
        <taxon>Pirellulales</taxon>
        <taxon>Pirellulaceae</taxon>
        <taxon>Pirellula</taxon>
    </lineage>
</organism>
<feature type="domain" description="Sulfatase N-terminal" evidence="5">
    <location>
        <begin position="33"/>
        <end position="385"/>
    </location>
</feature>
<evidence type="ECO:0000256" key="2">
    <source>
        <dbReference type="ARBA" id="ARBA00022723"/>
    </source>
</evidence>
<evidence type="ECO:0000256" key="1">
    <source>
        <dbReference type="ARBA" id="ARBA00008779"/>
    </source>
</evidence>
<dbReference type="CDD" id="cd16145">
    <property type="entry name" value="ARS_like"/>
    <property type="match status" value="1"/>
</dbReference>
<keyword evidence="3" id="KW-0378">Hydrolase</keyword>
<protein>
    <submittedName>
        <fullName evidence="6">Sulfatase</fullName>
    </submittedName>
</protein>
<dbReference type="HOGENOM" id="CLU_006332_10_4_0"/>
<proteinExistence type="inferred from homology"/>
<dbReference type="PANTHER" id="PTHR42693">
    <property type="entry name" value="ARYLSULFATASE FAMILY MEMBER"/>
    <property type="match status" value="1"/>
</dbReference>
<gene>
    <name evidence="6" type="ordered locus">Psta_4258</name>
</gene>
<dbReference type="Gene3D" id="3.40.720.10">
    <property type="entry name" value="Alkaline Phosphatase, subunit A"/>
    <property type="match status" value="1"/>
</dbReference>
<keyword evidence="4" id="KW-0106">Calcium</keyword>